<accession>A0A9N8HIE7</accession>
<sequence>MDRSVRRRLGSRDDCEKQQNHKGSASSKWQSLDCDKLEPYIRSGAIALIDSEWIIRYSKESKTKPVPHRQNLPPDALVSLDTLKANVEERGRLPIFALSYTWLHPNHPDPHSHQLETLAEGLADMMKIVVPDGESEGGMTWQRRKCFLFWDYLSLYQHPNPQRKVWRSKEENRLFRQGLDGMKYLYCHKEIRVIRIESFPPQYPQGYNLPKNANISPYCDRGWPFLETSLSSLNPEMDGTILLQKGAKRDTFAQDRDRSPILAPAYFEEALQKKTLTNQKDDKPIILQLYKECFEETCADITRLHLFDMSWSDETVSKMAKAVFAAGYTPKLDWLSLQGNFLGAKSCAEIAAAVKCGNLPSLKHLDLSRNPDIGDKGVAALAEAMGCINIQVLELVETGFHDSGCSALVDGLVKTAPSSSLCRLDISGNSFSPAGLGCLGRLVAQCSCLTDLSLRGSVGEHSKAISSFKELCKSNGVLAMMDEDDFGLEDNDVDSLWSHVQFGDYS</sequence>
<dbReference type="SMART" id="SM00368">
    <property type="entry name" value="LRR_RI"/>
    <property type="match status" value="4"/>
</dbReference>
<dbReference type="Pfam" id="PF13516">
    <property type="entry name" value="LRR_6"/>
    <property type="match status" value="1"/>
</dbReference>
<evidence type="ECO:0000256" key="4">
    <source>
        <dbReference type="SAM" id="MobiDB-lite"/>
    </source>
</evidence>
<keyword evidence="3" id="KW-0677">Repeat</keyword>
<dbReference type="InterPro" id="IPR027038">
    <property type="entry name" value="RanGap"/>
</dbReference>
<evidence type="ECO:0000256" key="2">
    <source>
        <dbReference type="ARBA" id="ARBA00022614"/>
    </source>
</evidence>
<evidence type="ECO:0000256" key="3">
    <source>
        <dbReference type="ARBA" id="ARBA00022737"/>
    </source>
</evidence>
<dbReference type="GO" id="GO:0005634">
    <property type="term" value="C:nucleus"/>
    <property type="evidence" value="ECO:0007669"/>
    <property type="project" value="TreeGrafter"/>
</dbReference>
<dbReference type="Gene3D" id="3.80.10.10">
    <property type="entry name" value="Ribonuclease Inhibitor"/>
    <property type="match status" value="1"/>
</dbReference>
<dbReference type="OrthoDB" id="120976at2759"/>
<dbReference type="GO" id="GO:0006913">
    <property type="term" value="P:nucleocytoplasmic transport"/>
    <property type="evidence" value="ECO:0007669"/>
    <property type="project" value="TreeGrafter"/>
</dbReference>
<dbReference type="EMBL" id="CAICTM010000692">
    <property type="protein sequence ID" value="CAB9515096.1"/>
    <property type="molecule type" value="Genomic_DNA"/>
</dbReference>
<feature type="region of interest" description="Disordered" evidence="4">
    <location>
        <begin position="1"/>
        <end position="28"/>
    </location>
</feature>
<dbReference type="GO" id="GO:0031267">
    <property type="term" value="F:small GTPase binding"/>
    <property type="evidence" value="ECO:0007669"/>
    <property type="project" value="TreeGrafter"/>
</dbReference>
<dbReference type="SUPFAM" id="SSF52047">
    <property type="entry name" value="RNI-like"/>
    <property type="match status" value="1"/>
</dbReference>
<organism evidence="5 6">
    <name type="scientific">Seminavis robusta</name>
    <dbReference type="NCBI Taxonomy" id="568900"/>
    <lineage>
        <taxon>Eukaryota</taxon>
        <taxon>Sar</taxon>
        <taxon>Stramenopiles</taxon>
        <taxon>Ochrophyta</taxon>
        <taxon>Bacillariophyta</taxon>
        <taxon>Bacillariophyceae</taxon>
        <taxon>Bacillariophycidae</taxon>
        <taxon>Naviculales</taxon>
        <taxon>Naviculaceae</taxon>
        <taxon>Seminavis</taxon>
    </lineage>
</organism>
<dbReference type="AlphaFoldDB" id="A0A9N8HIE7"/>
<dbReference type="PANTHER" id="PTHR24113:SF12">
    <property type="entry name" value="RAN GTPASE-ACTIVATING PROTEIN 1"/>
    <property type="match status" value="1"/>
</dbReference>
<evidence type="ECO:0000313" key="6">
    <source>
        <dbReference type="Proteomes" id="UP001153069"/>
    </source>
</evidence>
<dbReference type="GO" id="GO:0005096">
    <property type="term" value="F:GTPase activator activity"/>
    <property type="evidence" value="ECO:0007669"/>
    <property type="project" value="UniProtKB-KW"/>
</dbReference>
<dbReference type="Proteomes" id="UP001153069">
    <property type="component" value="Unassembled WGS sequence"/>
</dbReference>
<feature type="compositionally biased region" description="Basic and acidic residues" evidence="4">
    <location>
        <begin position="1"/>
        <end position="19"/>
    </location>
</feature>
<dbReference type="PANTHER" id="PTHR24113">
    <property type="entry name" value="RAN GTPASE-ACTIVATING PROTEIN 1"/>
    <property type="match status" value="1"/>
</dbReference>
<dbReference type="InterPro" id="IPR001611">
    <property type="entry name" value="Leu-rich_rpt"/>
</dbReference>
<gene>
    <name evidence="5" type="ORF">SEMRO_693_G188400.1</name>
</gene>
<reference evidence="5" key="1">
    <citation type="submission" date="2020-06" db="EMBL/GenBank/DDBJ databases">
        <authorList>
            <consortium name="Plant Systems Biology data submission"/>
        </authorList>
    </citation>
    <scope>NUCLEOTIDE SEQUENCE</scope>
    <source>
        <strain evidence="5">D6</strain>
    </source>
</reference>
<keyword evidence="6" id="KW-1185">Reference proteome</keyword>
<keyword evidence="1" id="KW-0343">GTPase activation</keyword>
<evidence type="ECO:0000256" key="1">
    <source>
        <dbReference type="ARBA" id="ARBA00022468"/>
    </source>
</evidence>
<comment type="caution">
    <text evidence="5">The sequence shown here is derived from an EMBL/GenBank/DDBJ whole genome shotgun (WGS) entry which is preliminary data.</text>
</comment>
<dbReference type="GO" id="GO:0005829">
    <property type="term" value="C:cytosol"/>
    <property type="evidence" value="ECO:0007669"/>
    <property type="project" value="TreeGrafter"/>
</dbReference>
<evidence type="ECO:0000313" key="5">
    <source>
        <dbReference type="EMBL" id="CAB9515096.1"/>
    </source>
</evidence>
<proteinExistence type="predicted"/>
<dbReference type="GO" id="GO:0048471">
    <property type="term" value="C:perinuclear region of cytoplasm"/>
    <property type="evidence" value="ECO:0007669"/>
    <property type="project" value="TreeGrafter"/>
</dbReference>
<protein>
    <submittedName>
        <fullName evidence="5">Uncharacterized protein</fullName>
    </submittedName>
</protein>
<keyword evidence="2" id="KW-0433">Leucine-rich repeat</keyword>
<dbReference type="InterPro" id="IPR032675">
    <property type="entry name" value="LRR_dom_sf"/>
</dbReference>
<name>A0A9N8HIE7_9STRA</name>